<accession>A0A1H4G0F1</accession>
<sequence length="223" mass="25302">MPKDSATGNKRTVYLFSGLGADSSVFNNLELPGYNKVYIKWIPAEHNESLTSYAGRIKNQITAPNPYFIGLSFGGIVAVEVSKQVRVDKMALISTAKTRDDLNRIQCFFMKLGLYKIIPGSLLRHSNFLTYSYFGVKSPMDKQALSKLLRGTDITFFRWALRAIAFWDNREAPERVIQIHGTADRVIPCWLVHPDYKIKGGGHLMVYNKADTINQIINNYFNN</sequence>
<dbReference type="AlphaFoldDB" id="A0A1H4G0F1"/>
<organism evidence="1 2">
    <name type="scientific">Chitinophaga terrae</name>
    <name type="common">ex Kim and Jung 2007</name>
    <dbReference type="NCBI Taxonomy" id="408074"/>
    <lineage>
        <taxon>Bacteria</taxon>
        <taxon>Pseudomonadati</taxon>
        <taxon>Bacteroidota</taxon>
        <taxon>Chitinophagia</taxon>
        <taxon>Chitinophagales</taxon>
        <taxon>Chitinophagaceae</taxon>
        <taxon>Chitinophaga</taxon>
    </lineage>
</organism>
<dbReference type="Proteomes" id="UP000199656">
    <property type="component" value="Unassembled WGS sequence"/>
</dbReference>
<dbReference type="EMBL" id="FNRL01000031">
    <property type="protein sequence ID" value="SEB03045.1"/>
    <property type="molecule type" value="Genomic_DNA"/>
</dbReference>
<keyword evidence="2" id="KW-1185">Reference proteome</keyword>
<dbReference type="Gene3D" id="3.40.50.1820">
    <property type="entry name" value="alpha/beta hydrolase"/>
    <property type="match status" value="1"/>
</dbReference>
<evidence type="ECO:0000313" key="1">
    <source>
        <dbReference type="EMBL" id="SEB03045.1"/>
    </source>
</evidence>
<evidence type="ECO:0000313" key="2">
    <source>
        <dbReference type="Proteomes" id="UP000199656"/>
    </source>
</evidence>
<name>A0A1H4G0F1_9BACT</name>
<proteinExistence type="predicted"/>
<dbReference type="RefSeq" id="WP_089764967.1">
    <property type="nucleotide sequence ID" value="NZ_FNRL01000031.1"/>
</dbReference>
<gene>
    <name evidence="1" type="ORF">SAMN05660909_04828</name>
</gene>
<dbReference type="STRING" id="408074.SAMN05660909_04828"/>
<dbReference type="SUPFAM" id="SSF53474">
    <property type="entry name" value="alpha/beta-Hydrolases"/>
    <property type="match status" value="1"/>
</dbReference>
<dbReference type="InterPro" id="IPR029058">
    <property type="entry name" value="AB_hydrolase_fold"/>
</dbReference>
<protein>
    <submittedName>
        <fullName evidence="1">Pimeloyl-ACP methyl ester carboxylesterase</fullName>
    </submittedName>
</protein>
<reference evidence="2" key="1">
    <citation type="submission" date="2016-10" db="EMBL/GenBank/DDBJ databases">
        <authorList>
            <person name="Varghese N."/>
            <person name="Submissions S."/>
        </authorList>
    </citation>
    <scope>NUCLEOTIDE SEQUENCE [LARGE SCALE GENOMIC DNA]</scope>
    <source>
        <strain evidence="2">DSM 23920</strain>
    </source>
</reference>